<protein>
    <submittedName>
        <fullName evidence="6">UDP-glucose 4-epimerase/UDP-glucuronate decarboxylase</fullName>
        <ecNumber evidence="6">4.1.1.35</ecNumber>
        <ecNumber evidence="6">5.1.3.2</ecNumber>
    </submittedName>
</protein>
<evidence type="ECO:0000256" key="1">
    <source>
        <dbReference type="ARBA" id="ARBA00001911"/>
    </source>
</evidence>
<dbReference type="EMBL" id="JACHIR010000001">
    <property type="protein sequence ID" value="MBB5896274.1"/>
    <property type="molecule type" value="Genomic_DNA"/>
</dbReference>
<dbReference type="GO" id="GO:0042732">
    <property type="term" value="P:D-xylose metabolic process"/>
    <property type="evidence" value="ECO:0007669"/>
    <property type="project" value="InterPro"/>
</dbReference>
<dbReference type="EC" id="5.1.3.2" evidence="6"/>
<keyword evidence="7" id="KW-1185">Reference proteome</keyword>
<dbReference type="EC" id="4.1.1.35" evidence="6"/>
<dbReference type="Gene3D" id="3.40.50.720">
    <property type="entry name" value="NAD(P)-binding Rossmann-like Domain"/>
    <property type="match status" value="1"/>
</dbReference>
<comment type="caution">
    <text evidence="6">The sequence shown here is derived from an EMBL/GenBank/DDBJ whole genome shotgun (WGS) entry which is preliminary data.</text>
</comment>
<evidence type="ECO:0000256" key="3">
    <source>
        <dbReference type="ARBA" id="ARBA00023027"/>
    </source>
</evidence>
<dbReference type="SUPFAM" id="SSF51735">
    <property type="entry name" value="NAD(P)-binding Rossmann-fold domains"/>
    <property type="match status" value="1"/>
</dbReference>
<name>A0A7W9NL09_9PSEU</name>
<evidence type="ECO:0000256" key="4">
    <source>
        <dbReference type="ARBA" id="ARBA00023239"/>
    </source>
</evidence>
<evidence type="ECO:0000313" key="6">
    <source>
        <dbReference type="EMBL" id="MBB5896274.1"/>
    </source>
</evidence>
<dbReference type="GO" id="GO:0070403">
    <property type="term" value="F:NAD+ binding"/>
    <property type="evidence" value="ECO:0007669"/>
    <property type="project" value="InterPro"/>
</dbReference>
<dbReference type="GO" id="GO:0005737">
    <property type="term" value="C:cytoplasm"/>
    <property type="evidence" value="ECO:0007669"/>
    <property type="project" value="TreeGrafter"/>
</dbReference>
<evidence type="ECO:0000313" key="7">
    <source>
        <dbReference type="Proteomes" id="UP000585638"/>
    </source>
</evidence>
<dbReference type="InterPro" id="IPR036291">
    <property type="entry name" value="NAD(P)-bd_dom_sf"/>
</dbReference>
<keyword evidence="4 6" id="KW-0456">Lyase</keyword>
<proteinExistence type="predicted"/>
<dbReference type="Proteomes" id="UP000585638">
    <property type="component" value="Unassembled WGS sequence"/>
</dbReference>
<organism evidence="6 7">
    <name type="scientific">Kutzneria kofuensis</name>
    <dbReference type="NCBI Taxonomy" id="103725"/>
    <lineage>
        <taxon>Bacteria</taxon>
        <taxon>Bacillati</taxon>
        <taxon>Actinomycetota</taxon>
        <taxon>Actinomycetes</taxon>
        <taxon>Pseudonocardiales</taxon>
        <taxon>Pseudonocardiaceae</taxon>
        <taxon>Kutzneria</taxon>
    </lineage>
</organism>
<evidence type="ECO:0000259" key="5">
    <source>
        <dbReference type="Pfam" id="PF01370"/>
    </source>
</evidence>
<dbReference type="PANTHER" id="PTHR43078">
    <property type="entry name" value="UDP-GLUCURONIC ACID DECARBOXYLASE-RELATED"/>
    <property type="match status" value="1"/>
</dbReference>
<keyword evidence="2" id="KW-0210">Decarboxylase</keyword>
<dbReference type="Pfam" id="PF01370">
    <property type="entry name" value="Epimerase"/>
    <property type="match status" value="1"/>
</dbReference>
<reference evidence="6 7" key="1">
    <citation type="submission" date="2020-08" db="EMBL/GenBank/DDBJ databases">
        <title>Sequencing the genomes of 1000 actinobacteria strains.</title>
        <authorList>
            <person name="Klenk H.-P."/>
        </authorList>
    </citation>
    <scope>NUCLEOTIDE SEQUENCE [LARGE SCALE GENOMIC DNA]</scope>
    <source>
        <strain evidence="6 7">DSM 43851</strain>
    </source>
</reference>
<dbReference type="InterPro" id="IPR001509">
    <property type="entry name" value="Epimerase_deHydtase"/>
</dbReference>
<dbReference type="AlphaFoldDB" id="A0A7W9NL09"/>
<dbReference type="GO" id="GO:0003978">
    <property type="term" value="F:UDP-glucose 4-epimerase activity"/>
    <property type="evidence" value="ECO:0007669"/>
    <property type="project" value="UniProtKB-EC"/>
</dbReference>
<dbReference type="PANTHER" id="PTHR43078:SF6">
    <property type="entry name" value="UDP-GLUCURONIC ACID DECARBOXYLASE 1"/>
    <property type="match status" value="1"/>
</dbReference>
<keyword evidence="6" id="KW-0413">Isomerase</keyword>
<accession>A0A7W9NL09</accession>
<dbReference type="RefSeq" id="WP_184867958.1">
    <property type="nucleotide sequence ID" value="NZ_BAAAWY010000101.1"/>
</dbReference>
<dbReference type="InterPro" id="IPR044516">
    <property type="entry name" value="UXS-like"/>
</dbReference>
<feature type="domain" description="NAD-dependent epimerase/dehydratase" evidence="5">
    <location>
        <begin position="7"/>
        <end position="249"/>
    </location>
</feature>
<keyword evidence="3" id="KW-0520">NAD</keyword>
<dbReference type="GO" id="GO:0048040">
    <property type="term" value="F:UDP-glucuronate decarboxylase activity"/>
    <property type="evidence" value="ECO:0007669"/>
    <property type="project" value="UniProtKB-EC"/>
</dbReference>
<evidence type="ECO:0000256" key="2">
    <source>
        <dbReference type="ARBA" id="ARBA00022793"/>
    </source>
</evidence>
<sequence>MASGERVLITGGAGFVGLHLARRLLAEDAEVTLLDDFSRGRRDADLSELARLAELVEHDLREPIPNHLLTGRYTHVYHLAAVVGVQRVHDNPNRTLDVNLRAALNVLDWCRRVEPESVFLSSTSEVADGAAELGLIGYPTTENGPFALPEPAQPRASYALSKQVAEFLFRHNGAGLRVRIGRYHNIYGPRMGNEHVVPQFIARALARQDPFPVYGTDQTRAFCYIEDAVTATVALARLAGDEAVVANIGNDQEEIPIGRLAEQVTALAGYRPALRPLDAPPSSPRRRLPDLTTLRATVDYRPAVDLAEGLRRTFHWYAAQPVPA</sequence>
<gene>
    <name evidence="6" type="ORF">BJ998_007470</name>
</gene>
<comment type="cofactor">
    <cofactor evidence="1">
        <name>NAD(+)</name>
        <dbReference type="ChEBI" id="CHEBI:57540"/>
    </cofactor>
</comment>